<evidence type="ECO:0000313" key="2">
    <source>
        <dbReference type="Proteomes" id="UP001595817"/>
    </source>
</evidence>
<comment type="caution">
    <text evidence="1">The sequence shown here is derived from an EMBL/GenBank/DDBJ whole genome shotgun (WGS) entry which is preliminary data.</text>
</comment>
<protein>
    <recommendedName>
        <fullName evidence="3">Zorya protein ZorC EH domain-containing protein</fullName>
    </recommendedName>
</protein>
<dbReference type="Proteomes" id="UP001595817">
    <property type="component" value="Unassembled WGS sequence"/>
</dbReference>
<accession>A0ABV8WZC2</accession>
<proteinExistence type="predicted"/>
<organism evidence="1 2">
    <name type="scientific">Chungangia koreensis</name>
    <dbReference type="NCBI Taxonomy" id="752657"/>
    <lineage>
        <taxon>Bacteria</taxon>
        <taxon>Bacillati</taxon>
        <taxon>Bacillota</taxon>
        <taxon>Bacilli</taxon>
        <taxon>Lactobacillales</taxon>
        <taxon>Chungangia</taxon>
    </lineage>
</organism>
<reference evidence="2" key="1">
    <citation type="journal article" date="2019" name="Int. J. Syst. Evol. Microbiol.">
        <title>The Global Catalogue of Microorganisms (GCM) 10K type strain sequencing project: providing services to taxonomists for standard genome sequencing and annotation.</title>
        <authorList>
            <consortium name="The Broad Institute Genomics Platform"/>
            <consortium name="The Broad Institute Genome Sequencing Center for Infectious Disease"/>
            <person name="Wu L."/>
            <person name="Ma J."/>
        </authorList>
    </citation>
    <scope>NUCLEOTIDE SEQUENCE [LARGE SCALE GENOMIC DNA]</scope>
    <source>
        <strain evidence="2">CCUG 59778</strain>
    </source>
</reference>
<dbReference type="RefSeq" id="WP_378151304.1">
    <property type="nucleotide sequence ID" value="NZ_JBHSEC010000001.1"/>
</dbReference>
<dbReference type="EMBL" id="JBHSEC010000001">
    <property type="protein sequence ID" value="MFC4409006.1"/>
    <property type="molecule type" value="Genomic_DNA"/>
</dbReference>
<keyword evidence="2" id="KW-1185">Reference proteome</keyword>
<sequence length="420" mass="51039">MKYEYRPTRLTDWVRREIKSKPTYHNQNTEKISNRLERLRGALSVLETKSTEEFQNWLESLTSRDVVLLPYLYKEVKQENQKPMLKIMLEIGANKRQMYRNCIEMCYRTGDFNPYWWIANTSFKKNKDSITRNWSKEKLLRWEKFIDTPDNYASKMAVLIEYENDTEEVFQDFYINNGHRFYKDVLLRLFENGSKKTFRSEKQLFLKYFENADNITMQKLAAGFIRTGLLNELDDISRKIYEKMGTYIRKSMLWSEVETRLKKAFHQWVLRQNIREFFLHLNKDHERFGYWEKFIPKMEDAVVLKKEQTVLFYFSDVVIMEILGTGAAYVYEKIYFQNRWGQRIDKYLEAVERAEILNMSYITVKLTRSMLMDKDAVVKNGWLTHSGDWKFKFDRFLRYSLNWEVNKDEILRKNENFFTL</sequence>
<evidence type="ECO:0008006" key="3">
    <source>
        <dbReference type="Google" id="ProtNLM"/>
    </source>
</evidence>
<evidence type="ECO:0000313" key="1">
    <source>
        <dbReference type="EMBL" id="MFC4409006.1"/>
    </source>
</evidence>
<gene>
    <name evidence="1" type="ORF">ACFOZY_01010</name>
</gene>
<name>A0ABV8WZC2_9LACT</name>